<keyword evidence="2" id="KW-1185">Reference proteome</keyword>
<proteinExistence type="predicted"/>
<reference evidence="1 2" key="1">
    <citation type="submission" date="2023-03" db="EMBL/GenBank/DDBJ databases">
        <title>Novel Species.</title>
        <authorList>
            <person name="Ma S."/>
        </authorList>
    </citation>
    <scope>NUCLEOTIDE SEQUENCE [LARGE SCALE GENOMIC DNA]</scope>
    <source>
        <strain evidence="1 2">B11</strain>
    </source>
</reference>
<protein>
    <submittedName>
        <fullName evidence="1">C-GCAxxG-C-C family protein</fullName>
    </submittedName>
</protein>
<sequence length="142" mass="15685">MKNAGDYHDLGFNCCESVLLGASELLGVKSELIPKIATGFGGGIGHTGRICGAITGAVMALGIKYGRTSPQDKHTRDQLYLKTEKFLQDVEKELGSLNCIDLIGVALNTEEGLREYREKNLRDKCHEIIEKVEQILRTYLTE</sequence>
<dbReference type="SUPFAM" id="SSF48695">
    <property type="entry name" value="Multiheme cytochromes"/>
    <property type="match status" value="1"/>
</dbReference>
<dbReference type="InterPro" id="IPR036280">
    <property type="entry name" value="Multihaem_cyt_sf"/>
</dbReference>
<dbReference type="Pfam" id="PF09719">
    <property type="entry name" value="C_GCAxxG_C_C"/>
    <property type="match status" value="1"/>
</dbReference>
<name>A0ABZ2YBV6_9BACT</name>
<accession>A0ABZ2YBV6</accession>
<dbReference type="InterPro" id="IPR010181">
    <property type="entry name" value="CGCAxxGCC_motif"/>
</dbReference>
<organism evidence="1 2">
    <name type="scientific">Thermatribacter velox</name>
    <dbReference type="NCBI Taxonomy" id="3039681"/>
    <lineage>
        <taxon>Bacteria</taxon>
        <taxon>Pseudomonadati</taxon>
        <taxon>Atribacterota</taxon>
        <taxon>Atribacteria</taxon>
        <taxon>Atribacterales</taxon>
        <taxon>Thermatribacteraceae</taxon>
        <taxon>Thermatribacter</taxon>
    </lineage>
</organism>
<gene>
    <name evidence="1" type="ORF">QBE54_01770</name>
</gene>
<dbReference type="RefSeq" id="WP_369018651.1">
    <property type="nucleotide sequence ID" value="NZ_CP121689.1"/>
</dbReference>
<dbReference type="EMBL" id="CP121689">
    <property type="protein sequence ID" value="WZL76486.1"/>
    <property type="molecule type" value="Genomic_DNA"/>
</dbReference>
<evidence type="ECO:0000313" key="1">
    <source>
        <dbReference type="EMBL" id="WZL76486.1"/>
    </source>
</evidence>
<evidence type="ECO:0000313" key="2">
    <source>
        <dbReference type="Proteomes" id="UP001461341"/>
    </source>
</evidence>
<dbReference type="NCBIfam" id="TIGR01909">
    <property type="entry name" value="C_GCAxxG_C_C"/>
    <property type="match status" value="1"/>
</dbReference>
<dbReference type="Proteomes" id="UP001461341">
    <property type="component" value="Chromosome"/>
</dbReference>